<dbReference type="EMBL" id="JAUEPR010000001">
    <property type="protein sequence ID" value="KAK0490200.1"/>
    <property type="molecule type" value="Genomic_DNA"/>
</dbReference>
<dbReference type="AlphaFoldDB" id="A0AA39URW4"/>
<accession>A0AA39URW4</accession>
<evidence type="ECO:0000313" key="2">
    <source>
        <dbReference type="EMBL" id="KAK0490200.1"/>
    </source>
</evidence>
<organism evidence="2 3">
    <name type="scientific">Armillaria novae-zelandiae</name>
    <dbReference type="NCBI Taxonomy" id="153914"/>
    <lineage>
        <taxon>Eukaryota</taxon>
        <taxon>Fungi</taxon>
        <taxon>Dikarya</taxon>
        <taxon>Basidiomycota</taxon>
        <taxon>Agaricomycotina</taxon>
        <taxon>Agaricomycetes</taxon>
        <taxon>Agaricomycetidae</taxon>
        <taxon>Agaricales</taxon>
        <taxon>Marasmiineae</taxon>
        <taxon>Physalacriaceae</taxon>
        <taxon>Armillaria</taxon>
    </lineage>
</organism>
<dbReference type="Proteomes" id="UP001175227">
    <property type="component" value="Unassembled WGS sequence"/>
</dbReference>
<feature type="chain" id="PRO_5041345066" evidence="1">
    <location>
        <begin position="27"/>
        <end position="75"/>
    </location>
</feature>
<name>A0AA39URW4_9AGAR</name>
<evidence type="ECO:0000313" key="3">
    <source>
        <dbReference type="Proteomes" id="UP001175227"/>
    </source>
</evidence>
<keyword evidence="3" id="KW-1185">Reference proteome</keyword>
<protein>
    <submittedName>
        <fullName evidence="2">Uncharacterized protein</fullName>
    </submittedName>
</protein>
<feature type="signal peptide" evidence="1">
    <location>
        <begin position="1"/>
        <end position="26"/>
    </location>
</feature>
<reference evidence="2" key="1">
    <citation type="submission" date="2023-06" db="EMBL/GenBank/DDBJ databases">
        <authorList>
            <consortium name="Lawrence Berkeley National Laboratory"/>
            <person name="Ahrendt S."/>
            <person name="Sahu N."/>
            <person name="Indic B."/>
            <person name="Wong-Bajracharya J."/>
            <person name="Merenyi Z."/>
            <person name="Ke H.-M."/>
            <person name="Monk M."/>
            <person name="Kocsube S."/>
            <person name="Drula E."/>
            <person name="Lipzen A."/>
            <person name="Balint B."/>
            <person name="Henrissat B."/>
            <person name="Andreopoulos B."/>
            <person name="Martin F.M."/>
            <person name="Harder C.B."/>
            <person name="Rigling D."/>
            <person name="Ford K.L."/>
            <person name="Foster G.D."/>
            <person name="Pangilinan J."/>
            <person name="Papanicolaou A."/>
            <person name="Barry K."/>
            <person name="LaButti K."/>
            <person name="Viragh M."/>
            <person name="Koriabine M."/>
            <person name="Yan M."/>
            <person name="Riley R."/>
            <person name="Champramary S."/>
            <person name="Plett K.L."/>
            <person name="Tsai I.J."/>
            <person name="Slot J."/>
            <person name="Sipos G."/>
            <person name="Plett J."/>
            <person name="Nagy L.G."/>
            <person name="Grigoriev I.V."/>
        </authorList>
    </citation>
    <scope>NUCLEOTIDE SEQUENCE</scope>
    <source>
        <strain evidence="2">ICMP 16352</strain>
    </source>
</reference>
<sequence>MGGALPPCVLGLQATGLVLRVVVVGGGWLDGEKDPVSVEELIDMILVCVYHEHSKEDDEEHSWDGHSNVDGLLFV</sequence>
<evidence type="ECO:0000256" key="1">
    <source>
        <dbReference type="SAM" id="SignalP"/>
    </source>
</evidence>
<keyword evidence="1" id="KW-0732">Signal</keyword>
<proteinExistence type="predicted"/>
<gene>
    <name evidence="2" type="ORF">IW261DRAFT_1555341</name>
</gene>
<comment type="caution">
    <text evidence="2">The sequence shown here is derived from an EMBL/GenBank/DDBJ whole genome shotgun (WGS) entry which is preliminary data.</text>
</comment>